<name>A0A7C5RTN4_THERO</name>
<accession>A0A7C5RTN4</accession>
<protein>
    <submittedName>
        <fullName evidence="2">Uncharacterized protein</fullName>
    </submittedName>
</protein>
<dbReference type="AlphaFoldDB" id="A0A7C5RTN4"/>
<feature type="compositionally biased region" description="Low complexity" evidence="1">
    <location>
        <begin position="155"/>
        <end position="182"/>
    </location>
</feature>
<feature type="region of interest" description="Disordered" evidence="1">
    <location>
        <begin position="118"/>
        <end position="182"/>
    </location>
</feature>
<proteinExistence type="predicted"/>
<comment type="caution">
    <text evidence="2">The sequence shown here is derived from an EMBL/GenBank/DDBJ whole genome shotgun (WGS) entry which is preliminary data.</text>
</comment>
<evidence type="ECO:0000256" key="1">
    <source>
        <dbReference type="SAM" id="MobiDB-lite"/>
    </source>
</evidence>
<sequence>MSDEARPTMQKPVRRSNGPHRRPGPRSVTELKVLLAACSVSATIAGWALISNRDALSDMVVAAEDPEQTMTTLLDAATDVAPSETVTPTVTSQDIPVVDLSHLPRAPVIVLPASPSANQLPGSSAGASLGSSPAVPASAPPSSAPSTAVQQPQGAPTIRTVTAPPTRPVPAARPAARTRSSQ</sequence>
<evidence type="ECO:0000313" key="2">
    <source>
        <dbReference type="EMBL" id="HHM96583.1"/>
    </source>
</evidence>
<feature type="region of interest" description="Disordered" evidence="1">
    <location>
        <begin position="1"/>
        <end position="26"/>
    </location>
</feature>
<gene>
    <name evidence="2" type="ORF">ENM21_05150</name>
</gene>
<reference evidence="2" key="1">
    <citation type="journal article" date="2020" name="mSystems">
        <title>Genome- and Community-Level Interaction Insights into Carbon Utilization and Element Cycling Functions of Hydrothermarchaeota in Hydrothermal Sediment.</title>
        <authorList>
            <person name="Zhou Z."/>
            <person name="Liu Y."/>
            <person name="Xu W."/>
            <person name="Pan J."/>
            <person name="Luo Z.H."/>
            <person name="Li M."/>
        </authorList>
    </citation>
    <scope>NUCLEOTIDE SEQUENCE [LARGE SCALE GENOMIC DNA]</scope>
    <source>
        <strain evidence="2">SpSt-1065</strain>
    </source>
</reference>
<feature type="compositionally biased region" description="Basic residues" evidence="1">
    <location>
        <begin position="12"/>
        <end position="24"/>
    </location>
</feature>
<organism evidence="2">
    <name type="scientific">Thermomicrobium roseum</name>
    <dbReference type="NCBI Taxonomy" id="500"/>
    <lineage>
        <taxon>Bacteria</taxon>
        <taxon>Pseudomonadati</taxon>
        <taxon>Thermomicrobiota</taxon>
        <taxon>Thermomicrobia</taxon>
        <taxon>Thermomicrobiales</taxon>
        <taxon>Thermomicrobiaceae</taxon>
        <taxon>Thermomicrobium</taxon>
    </lineage>
</organism>
<dbReference type="EMBL" id="DRWX01000241">
    <property type="protein sequence ID" value="HHM96583.1"/>
    <property type="molecule type" value="Genomic_DNA"/>
</dbReference>
<feature type="compositionally biased region" description="Low complexity" evidence="1">
    <location>
        <begin position="121"/>
        <end position="137"/>
    </location>
</feature>